<dbReference type="AlphaFoldDB" id="A0A1L9UWS7"/>
<protein>
    <submittedName>
        <fullName evidence="1">Uncharacterized protein</fullName>
    </submittedName>
</protein>
<dbReference type="RefSeq" id="XP_067483338.1">
    <property type="nucleotide sequence ID" value="XM_067628365.1"/>
</dbReference>
<evidence type="ECO:0000313" key="1">
    <source>
        <dbReference type="EMBL" id="OJJ76091.1"/>
    </source>
</evidence>
<sequence length="185" mass="21179">MDGGRHHRQTKFLVDTSWSASFVSLGNWQVSETYPQARSIISEGGYSSVVQISRDKLGADLTARFQQLSTNCTFSKHVKALVEQTKGQKNLITNRINHRIYVRCMEFNQGSLPLISRAITELVWPIALRVSMPDIAGLTCNKVNLDHDSYYRELSPTTFKLFFQLIRSTRDNVLEPFCHTFHLKL</sequence>
<evidence type="ECO:0000313" key="2">
    <source>
        <dbReference type="Proteomes" id="UP000184499"/>
    </source>
</evidence>
<organism evidence="1 2">
    <name type="scientific">Aspergillus brasiliensis (strain CBS 101740 / IMI 381727 / IBT 21946)</name>
    <dbReference type="NCBI Taxonomy" id="767769"/>
    <lineage>
        <taxon>Eukaryota</taxon>
        <taxon>Fungi</taxon>
        <taxon>Dikarya</taxon>
        <taxon>Ascomycota</taxon>
        <taxon>Pezizomycotina</taxon>
        <taxon>Eurotiomycetes</taxon>
        <taxon>Eurotiomycetidae</taxon>
        <taxon>Eurotiales</taxon>
        <taxon>Aspergillaceae</taxon>
        <taxon>Aspergillus</taxon>
        <taxon>Aspergillus subgen. Circumdati</taxon>
    </lineage>
</organism>
<dbReference type="EMBL" id="KV878680">
    <property type="protein sequence ID" value="OJJ76091.1"/>
    <property type="molecule type" value="Genomic_DNA"/>
</dbReference>
<dbReference type="GeneID" id="93580853"/>
<keyword evidence="2" id="KW-1185">Reference proteome</keyword>
<dbReference type="Proteomes" id="UP000184499">
    <property type="component" value="Unassembled WGS sequence"/>
</dbReference>
<gene>
    <name evidence="1" type="ORF">ASPBRDRAFT_62329</name>
</gene>
<dbReference type="VEuPathDB" id="FungiDB:ASPBRDRAFT_62329"/>
<accession>A0A1L9UWS7</accession>
<proteinExistence type="predicted"/>
<reference evidence="2" key="1">
    <citation type="journal article" date="2017" name="Genome Biol.">
        <title>Comparative genomics reveals high biological diversity and specific adaptations in the industrially and medically important fungal genus Aspergillus.</title>
        <authorList>
            <person name="de Vries R.P."/>
            <person name="Riley R."/>
            <person name="Wiebenga A."/>
            <person name="Aguilar-Osorio G."/>
            <person name="Amillis S."/>
            <person name="Uchima C.A."/>
            <person name="Anderluh G."/>
            <person name="Asadollahi M."/>
            <person name="Askin M."/>
            <person name="Barry K."/>
            <person name="Battaglia E."/>
            <person name="Bayram O."/>
            <person name="Benocci T."/>
            <person name="Braus-Stromeyer S.A."/>
            <person name="Caldana C."/>
            <person name="Canovas D."/>
            <person name="Cerqueira G.C."/>
            <person name="Chen F."/>
            <person name="Chen W."/>
            <person name="Choi C."/>
            <person name="Clum A."/>
            <person name="Dos Santos R.A."/>
            <person name="Damasio A.R."/>
            <person name="Diallinas G."/>
            <person name="Emri T."/>
            <person name="Fekete E."/>
            <person name="Flipphi M."/>
            <person name="Freyberg S."/>
            <person name="Gallo A."/>
            <person name="Gournas C."/>
            <person name="Habgood R."/>
            <person name="Hainaut M."/>
            <person name="Harispe M.L."/>
            <person name="Henrissat B."/>
            <person name="Hilden K.S."/>
            <person name="Hope R."/>
            <person name="Hossain A."/>
            <person name="Karabika E."/>
            <person name="Karaffa L."/>
            <person name="Karanyi Z."/>
            <person name="Krasevec N."/>
            <person name="Kuo A."/>
            <person name="Kusch H."/>
            <person name="LaButti K."/>
            <person name="Lagendijk E.L."/>
            <person name="Lapidus A."/>
            <person name="Levasseur A."/>
            <person name="Lindquist E."/>
            <person name="Lipzen A."/>
            <person name="Logrieco A.F."/>
            <person name="MacCabe A."/>
            <person name="Maekelae M.R."/>
            <person name="Malavazi I."/>
            <person name="Melin P."/>
            <person name="Meyer V."/>
            <person name="Mielnichuk N."/>
            <person name="Miskei M."/>
            <person name="Molnar A.P."/>
            <person name="Mule G."/>
            <person name="Ngan C.Y."/>
            <person name="Orejas M."/>
            <person name="Orosz E."/>
            <person name="Ouedraogo J.P."/>
            <person name="Overkamp K.M."/>
            <person name="Park H.-S."/>
            <person name="Perrone G."/>
            <person name="Piumi F."/>
            <person name="Punt P.J."/>
            <person name="Ram A.F."/>
            <person name="Ramon A."/>
            <person name="Rauscher S."/>
            <person name="Record E."/>
            <person name="Riano-Pachon D.M."/>
            <person name="Robert V."/>
            <person name="Roehrig J."/>
            <person name="Ruller R."/>
            <person name="Salamov A."/>
            <person name="Salih N.S."/>
            <person name="Samson R.A."/>
            <person name="Sandor E."/>
            <person name="Sanguinetti M."/>
            <person name="Schuetze T."/>
            <person name="Sepcic K."/>
            <person name="Shelest E."/>
            <person name="Sherlock G."/>
            <person name="Sophianopoulou V."/>
            <person name="Squina F.M."/>
            <person name="Sun H."/>
            <person name="Susca A."/>
            <person name="Todd R.B."/>
            <person name="Tsang A."/>
            <person name="Unkles S.E."/>
            <person name="van de Wiele N."/>
            <person name="van Rossen-Uffink D."/>
            <person name="Oliveira J.V."/>
            <person name="Vesth T.C."/>
            <person name="Visser J."/>
            <person name="Yu J.-H."/>
            <person name="Zhou M."/>
            <person name="Andersen M.R."/>
            <person name="Archer D.B."/>
            <person name="Baker S.E."/>
            <person name="Benoit I."/>
            <person name="Brakhage A.A."/>
            <person name="Braus G.H."/>
            <person name="Fischer R."/>
            <person name="Frisvad J.C."/>
            <person name="Goldman G.H."/>
            <person name="Houbraken J."/>
            <person name="Oakley B."/>
            <person name="Pocsi I."/>
            <person name="Scazzocchio C."/>
            <person name="Seiboth B."/>
            <person name="vanKuyk P.A."/>
            <person name="Wortman J."/>
            <person name="Dyer P.S."/>
            <person name="Grigoriev I.V."/>
        </authorList>
    </citation>
    <scope>NUCLEOTIDE SEQUENCE [LARGE SCALE GENOMIC DNA]</scope>
    <source>
        <strain evidence="2">CBS 101740 / IMI 381727 / IBT 21946</strain>
    </source>
</reference>
<name>A0A1L9UWS7_ASPBC</name>